<comment type="caution">
    <text evidence="5">The sequence shown here is derived from an EMBL/GenBank/DDBJ whole genome shotgun (WGS) entry which is preliminary data.</text>
</comment>
<sequence>MAAGHPTLASATHRAPIRSWCVTANWGAKMPAFPAVFELSSLDGSNGTRLIVWTTYDNGGSGSTIAGVGDLNGDGFDDLAIGSPRGEGWSQYDIGTVTDFLGSAGPFPLFQYSTPGLAGRYQEDFGRRIEGLGDINGDGFADLVVEGSGSFYYIDVAAGDYHWESSPRSYIVFGHETYWAVEASSSFAGFSAAGDVNGDGFDDVVVAPAVVLFGSADGFPTISIPPTSTRRPASC</sequence>
<dbReference type="GO" id="GO:0008305">
    <property type="term" value="C:integrin complex"/>
    <property type="evidence" value="ECO:0007669"/>
    <property type="project" value="InterPro"/>
</dbReference>
<dbReference type="GO" id="GO:0016787">
    <property type="term" value="F:hydrolase activity"/>
    <property type="evidence" value="ECO:0007669"/>
    <property type="project" value="UniProtKB-KW"/>
</dbReference>
<dbReference type="PANTHER" id="PTHR23221:SF7">
    <property type="entry name" value="PHOSPHATIDYLINOSITOL-GLYCAN-SPECIFIC PHOSPHOLIPASE D"/>
    <property type="match status" value="1"/>
</dbReference>
<reference evidence="5 6" key="1">
    <citation type="submission" date="2018-09" db="EMBL/GenBank/DDBJ databases">
        <authorList>
            <person name="Zhu H."/>
        </authorList>
    </citation>
    <scope>NUCLEOTIDE SEQUENCE [LARGE SCALE GENOMIC DNA]</scope>
    <source>
        <strain evidence="5 6">K1W22B-8</strain>
    </source>
</reference>
<dbReference type="PANTHER" id="PTHR23221">
    <property type="entry name" value="GLYCOSYLPHOSPHATIDYLINOSITOL PHOSPHOLIPASE D"/>
    <property type="match status" value="1"/>
</dbReference>
<dbReference type="Pfam" id="PF01839">
    <property type="entry name" value="FG-GAP"/>
    <property type="match status" value="2"/>
</dbReference>
<dbReference type="Proteomes" id="UP000284605">
    <property type="component" value="Unassembled WGS sequence"/>
</dbReference>
<evidence type="ECO:0008006" key="7">
    <source>
        <dbReference type="Google" id="ProtNLM"/>
    </source>
</evidence>
<organism evidence="5 6">
    <name type="scientific">Oleomonas cavernae</name>
    <dbReference type="NCBI Taxonomy" id="2320859"/>
    <lineage>
        <taxon>Bacteria</taxon>
        <taxon>Pseudomonadati</taxon>
        <taxon>Pseudomonadota</taxon>
        <taxon>Alphaproteobacteria</taxon>
        <taxon>Acetobacterales</taxon>
        <taxon>Acetobacteraceae</taxon>
        <taxon>Oleomonas</taxon>
    </lineage>
</organism>
<evidence type="ECO:0000256" key="3">
    <source>
        <dbReference type="ARBA" id="ARBA00022801"/>
    </source>
</evidence>
<dbReference type="PRINTS" id="PR01185">
    <property type="entry name" value="INTEGRINA"/>
</dbReference>
<keyword evidence="6" id="KW-1185">Reference proteome</keyword>
<keyword evidence="2" id="KW-0677">Repeat</keyword>
<protein>
    <recommendedName>
        <fullName evidence="7">VCBS repeat-containing protein</fullName>
    </recommendedName>
</protein>
<proteinExistence type="predicted"/>
<dbReference type="PROSITE" id="PS51470">
    <property type="entry name" value="FG_GAP"/>
    <property type="match status" value="1"/>
</dbReference>
<evidence type="ECO:0000256" key="1">
    <source>
        <dbReference type="ARBA" id="ARBA00022729"/>
    </source>
</evidence>
<evidence type="ECO:0000256" key="2">
    <source>
        <dbReference type="ARBA" id="ARBA00022737"/>
    </source>
</evidence>
<dbReference type="EMBL" id="QYUK01000011">
    <property type="protein sequence ID" value="RJF86631.1"/>
    <property type="molecule type" value="Genomic_DNA"/>
</dbReference>
<keyword evidence="3" id="KW-0378">Hydrolase</keyword>
<evidence type="ECO:0000256" key="4">
    <source>
        <dbReference type="ARBA" id="ARBA00023180"/>
    </source>
</evidence>
<dbReference type="AlphaFoldDB" id="A0A418W9C2"/>
<dbReference type="InterPro" id="IPR000413">
    <property type="entry name" value="Integrin_alpha"/>
</dbReference>
<dbReference type="InterPro" id="IPR013519">
    <property type="entry name" value="Int_alpha_beta-p"/>
</dbReference>
<dbReference type="InterPro" id="IPR028994">
    <property type="entry name" value="Integrin_alpha_N"/>
</dbReference>
<dbReference type="GO" id="GO:0007155">
    <property type="term" value="P:cell adhesion"/>
    <property type="evidence" value="ECO:0007669"/>
    <property type="project" value="InterPro"/>
</dbReference>
<keyword evidence="4" id="KW-0325">Glycoprotein</keyword>
<dbReference type="Gene3D" id="2.130.10.130">
    <property type="entry name" value="Integrin alpha, N-terminal"/>
    <property type="match status" value="1"/>
</dbReference>
<accession>A0A418W9C2</accession>
<evidence type="ECO:0000313" key="6">
    <source>
        <dbReference type="Proteomes" id="UP000284605"/>
    </source>
</evidence>
<gene>
    <name evidence="5" type="ORF">D3874_06015</name>
</gene>
<evidence type="ECO:0000313" key="5">
    <source>
        <dbReference type="EMBL" id="RJF86631.1"/>
    </source>
</evidence>
<keyword evidence="1" id="KW-0732">Signal</keyword>
<dbReference type="InterPro" id="IPR013517">
    <property type="entry name" value="FG-GAP"/>
</dbReference>
<dbReference type="SUPFAM" id="SSF69318">
    <property type="entry name" value="Integrin alpha N-terminal domain"/>
    <property type="match status" value="1"/>
</dbReference>
<name>A0A418W9C2_9PROT</name>
<dbReference type="SMART" id="SM00191">
    <property type="entry name" value="Int_alpha"/>
    <property type="match status" value="3"/>
</dbReference>